<keyword evidence="1" id="KW-1133">Transmembrane helix</keyword>
<evidence type="ECO:0000313" key="3">
    <source>
        <dbReference type="Proteomes" id="UP000219689"/>
    </source>
</evidence>
<sequence length="75" mass="8172">MQRYGNIDFAHLAKAGFLLGLGLFALGTGGEYIGHAMWGQLPAWENTLLYISAVIGLLTAFFSPWIFGVILPLTE</sequence>
<dbReference type="AlphaFoldDB" id="A0A2A5QTL4"/>
<dbReference type="InterPro" id="IPR057182">
    <property type="entry name" value="DUF7860"/>
</dbReference>
<keyword evidence="1" id="KW-0812">Transmembrane</keyword>
<dbReference type="OrthoDB" id="201415at2157"/>
<dbReference type="EMBL" id="NXNI01000001">
    <property type="protein sequence ID" value="PCR90154.1"/>
    <property type="molecule type" value="Genomic_DNA"/>
</dbReference>
<keyword evidence="3" id="KW-1185">Reference proteome</keyword>
<reference evidence="2 3" key="1">
    <citation type="submission" date="2017-09" db="EMBL/GenBank/DDBJ databases">
        <title>Genome sequences of Natrinema ejinorence JCM 13890T.</title>
        <authorList>
            <person name="Roh S.W."/>
            <person name="Kim Y.B."/>
            <person name="Kim J.Y."/>
        </authorList>
    </citation>
    <scope>NUCLEOTIDE SEQUENCE [LARGE SCALE GENOMIC DNA]</scope>
    <source>
        <strain evidence="2 3">JCM 13890</strain>
    </source>
</reference>
<name>A0A2A5QTL4_9EURY</name>
<feature type="transmembrane region" description="Helical" evidence="1">
    <location>
        <begin position="49"/>
        <end position="73"/>
    </location>
</feature>
<keyword evidence="1" id="KW-0472">Membrane</keyword>
<proteinExistence type="predicted"/>
<dbReference type="Pfam" id="PF25259">
    <property type="entry name" value="DUF7860"/>
    <property type="match status" value="1"/>
</dbReference>
<organism evidence="2 3">
    <name type="scientific">Natrinema ejinorense</name>
    <dbReference type="NCBI Taxonomy" id="373386"/>
    <lineage>
        <taxon>Archaea</taxon>
        <taxon>Methanobacteriati</taxon>
        <taxon>Methanobacteriota</taxon>
        <taxon>Stenosarchaea group</taxon>
        <taxon>Halobacteria</taxon>
        <taxon>Halobacteriales</taxon>
        <taxon>Natrialbaceae</taxon>
        <taxon>Natrinema</taxon>
    </lineage>
</organism>
<feature type="transmembrane region" description="Helical" evidence="1">
    <location>
        <begin position="12"/>
        <end position="29"/>
    </location>
</feature>
<gene>
    <name evidence="2" type="ORF">CP557_06125</name>
</gene>
<dbReference type="RefSeq" id="WP_097379098.1">
    <property type="nucleotide sequence ID" value="NZ_NXNI01000001.1"/>
</dbReference>
<protein>
    <submittedName>
        <fullName evidence="2">Uncharacterized protein</fullName>
    </submittedName>
</protein>
<accession>A0A2A5QTL4</accession>
<dbReference type="Proteomes" id="UP000219689">
    <property type="component" value="Unassembled WGS sequence"/>
</dbReference>
<comment type="caution">
    <text evidence="2">The sequence shown here is derived from an EMBL/GenBank/DDBJ whole genome shotgun (WGS) entry which is preliminary data.</text>
</comment>
<evidence type="ECO:0000256" key="1">
    <source>
        <dbReference type="SAM" id="Phobius"/>
    </source>
</evidence>
<evidence type="ECO:0000313" key="2">
    <source>
        <dbReference type="EMBL" id="PCR90154.1"/>
    </source>
</evidence>